<proteinExistence type="predicted"/>
<evidence type="ECO:0000313" key="1">
    <source>
        <dbReference type="Proteomes" id="UP000887579"/>
    </source>
</evidence>
<evidence type="ECO:0000313" key="2">
    <source>
        <dbReference type="WBParaSite" id="ES5_v2.g20166.t1"/>
    </source>
</evidence>
<sequence>MAKNPKNAEVYQKLIRSCKYFFVQNPIIVLERIFIRKQKSEFNNVIKCSDIDRLLSKLWVTEKFENSPKFMDPKIYRSLISSTIPKLYQVDAKECFIRDQILSFKEFLFLSSNVQHIVLNCTVVKNEDGSVVPLEKLVAVLPNVKIVEFYDSTPSSISKNTVQELLMLPHFSTINKFEFYNVPEIFDFVMFFDYMKTNKHTDFVFWLRDLISEDYKNRIEAIIDEILESQIYEFKIPLIRGAGIDDEKWIKLYVLWDRQMKNLLLSGNP</sequence>
<accession>A0AC34FSL2</accession>
<organism evidence="1 2">
    <name type="scientific">Panagrolaimus sp. ES5</name>
    <dbReference type="NCBI Taxonomy" id="591445"/>
    <lineage>
        <taxon>Eukaryota</taxon>
        <taxon>Metazoa</taxon>
        <taxon>Ecdysozoa</taxon>
        <taxon>Nematoda</taxon>
        <taxon>Chromadorea</taxon>
        <taxon>Rhabditida</taxon>
        <taxon>Tylenchina</taxon>
        <taxon>Panagrolaimomorpha</taxon>
        <taxon>Panagrolaimoidea</taxon>
        <taxon>Panagrolaimidae</taxon>
        <taxon>Panagrolaimus</taxon>
    </lineage>
</organism>
<protein>
    <submittedName>
        <fullName evidence="2">DUF38 domain-containing protein</fullName>
    </submittedName>
</protein>
<name>A0AC34FSL2_9BILA</name>
<reference evidence="2" key="1">
    <citation type="submission" date="2022-11" db="UniProtKB">
        <authorList>
            <consortium name="WormBaseParasite"/>
        </authorList>
    </citation>
    <scope>IDENTIFICATION</scope>
</reference>
<dbReference type="Proteomes" id="UP000887579">
    <property type="component" value="Unplaced"/>
</dbReference>
<dbReference type="WBParaSite" id="ES5_v2.g20166.t1">
    <property type="protein sequence ID" value="ES5_v2.g20166.t1"/>
    <property type="gene ID" value="ES5_v2.g20166"/>
</dbReference>